<dbReference type="Proteomes" id="UP000594569">
    <property type="component" value="Chromosome"/>
</dbReference>
<evidence type="ECO:0000256" key="6">
    <source>
        <dbReference type="ARBA" id="ARBA00022801"/>
    </source>
</evidence>
<dbReference type="EC" id="3.2.1.18" evidence="3"/>
<name>A0A116L0Q0_STRSU</name>
<reference evidence="12 14" key="2">
    <citation type="submission" date="2020-12" db="EMBL/GenBank/DDBJ databases">
        <title>Nonconservative transfer and diversity of a new family of integrative and conjugative elements associated with antibiotic resistance in zoonotic pathogen Streptococcus suis.</title>
        <authorList>
            <person name="Huang J."/>
        </authorList>
    </citation>
    <scope>NUCLEOTIDE SEQUENCE [LARGE SCALE GENOMIC DNA]</scope>
    <source>
        <strain evidence="12 14">YZDH1</strain>
    </source>
</reference>
<dbReference type="PANTHER" id="PTHR10628:SF30">
    <property type="entry name" value="EXO-ALPHA-SIALIDASE"/>
    <property type="match status" value="1"/>
</dbReference>
<dbReference type="Pfam" id="PF13088">
    <property type="entry name" value="BNR_2"/>
    <property type="match status" value="1"/>
</dbReference>
<evidence type="ECO:0000313" key="13">
    <source>
        <dbReference type="Proteomes" id="UP000073494"/>
    </source>
</evidence>
<dbReference type="Gene3D" id="2.40.220.10">
    <property type="entry name" value="Intramolecular Trans-sialidase, Domain 3"/>
    <property type="match status" value="1"/>
</dbReference>
<dbReference type="InterPro" id="IPR036278">
    <property type="entry name" value="Sialidase_sf"/>
</dbReference>
<dbReference type="Gene3D" id="2.60.120.200">
    <property type="match status" value="1"/>
</dbReference>
<organism evidence="11 13">
    <name type="scientific">Streptococcus suis</name>
    <dbReference type="NCBI Taxonomy" id="1307"/>
    <lineage>
        <taxon>Bacteria</taxon>
        <taxon>Bacillati</taxon>
        <taxon>Bacillota</taxon>
        <taxon>Bacilli</taxon>
        <taxon>Lactobacillales</taxon>
        <taxon>Streptococcaceae</taxon>
        <taxon>Streptococcus</taxon>
    </lineage>
</organism>
<evidence type="ECO:0000259" key="10">
    <source>
        <dbReference type="Pfam" id="PF13088"/>
    </source>
</evidence>
<evidence type="ECO:0000259" key="9">
    <source>
        <dbReference type="Pfam" id="PF02973"/>
    </source>
</evidence>
<dbReference type="GO" id="GO:0016020">
    <property type="term" value="C:membrane"/>
    <property type="evidence" value="ECO:0007669"/>
    <property type="project" value="TreeGrafter"/>
</dbReference>
<evidence type="ECO:0000256" key="3">
    <source>
        <dbReference type="ARBA" id="ARBA00012733"/>
    </source>
</evidence>
<keyword evidence="4 8" id="KW-0732">Signal</keyword>
<dbReference type="InterPro" id="IPR013320">
    <property type="entry name" value="ConA-like_dom_sf"/>
</dbReference>
<feature type="domain" description="Glycoside hydrolase family 33 N-terminal" evidence="9">
    <location>
        <begin position="46"/>
        <end position="225"/>
    </location>
</feature>
<feature type="chain" id="PRO_5041597765" description="exo-alpha-sialidase" evidence="8">
    <location>
        <begin position="22"/>
        <end position="698"/>
    </location>
</feature>
<feature type="signal peptide" evidence="8">
    <location>
        <begin position="1"/>
        <end position="21"/>
    </location>
</feature>
<feature type="domain" description="Sialidase" evidence="10">
    <location>
        <begin position="457"/>
        <end position="664"/>
    </location>
</feature>
<dbReference type="GO" id="GO:0006689">
    <property type="term" value="P:ganglioside catabolic process"/>
    <property type="evidence" value="ECO:0007669"/>
    <property type="project" value="TreeGrafter"/>
</dbReference>
<comment type="similarity">
    <text evidence="2">Belongs to the glycosyl hydrolase 33 family.</text>
</comment>
<dbReference type="AlphaFoldDB" id="A0A116L0Q0"/>
<dbReference type="PANTHER" id="PTHR10628">
    <property type="entry name" value="SIALIDASE"/>
    <property type="match status" value="1"/>
</dbReference>
<dbReference type="GO" id="GO:0009313">
    <property type="term" value="P:oligosaccharide catabolic process"/>
    <property type="evidence" value="ECO:0007669"/>
    <property type="project" value="TreeGrafter"/>
</dbReference>
<dbReference type="GO" id="GO:0004308">
    <property type="term" value="F:exo-alpha-sialidase activity"/>
    <property type="evidence" value="ECO:0007669"/>
    <property type="project" value="UniProtKB-EC"/>
</dbReference>
<sequence length="698" mass="77993">MKNNKLISMFGIILLSTTLLTSVSTIVVQSEESNISVVENSNEFHSGNYVLNNKGIDITSEAFDKISGETQSVVLKFKSNTPNQLQALFGASNSKAGFRNNYFSIFMRDTGEIGIEVRDQQRGINYLFSRPASIWGIHKGEPVENTVVFIADSTAKTYTVYVNGTKIISETVNNFLPISGIGGLDNVSVGSVNREGRDAYTMNGQVSQLSIYNRILSDEEIQGKVGQLPYSYIFRSGDATNANYFRIPTLYTLSNGRVLSSIDARYGGTHDSKSKINIATSYSDDNGQNWSTPQLTLKFDDYAEELLTWPRATGLRDAQINGSASFIDSALVEDRTTGNVIMLADAMPFGIGNGNANRNDSGYKEIEGKYYLKLKKEGDADYNYSVREDGVIYEDTGNTPTNYRLNDRYEVFEADKPLTVEQYSVSYDNGSLQEFHNGKHVPMNVFYKDSLFKVARTNYLGYTISKDKGETWSNFKLFPPFLGINHNAPYFSPGQGLSLSNSSRTIFATYTRGELTYLITDDGGLNWKKSSAPVPFKNATAEAQMVELREGVIRTFFRTTTGKIAYMTSYDSGESWSDVFYLDHIVQTNYGTQVTAIKYSKKIDGKDAIILSTPNNSSGRRTGQIWIGLINSDDTVEWKYSYNVDLPKFGYSYSAITELPNGHLGLLFEKYDSWSRNELHLSDVVQYVDLEISDIINN</sequence>
<dbReference type="Gene3D" id="2.120.10.10">
    <property type="match status" value="1"/>
</dbReference>
<dbReference type="SUPFAM" id="SSF49899">
    <property type="entry name" value="Concanavalin A-like lectins/glucanases"/>
    <property type="match status" value="1"/>
</dbReference>
<protein>
    <recommendedName>
        <fullName evidence="3">exo-alpha-sialidase</fullName>
        <ecNumber evidence="3">3.2.1.18</ecNumber>
    </recommendedName>
</protein>
<dbReference type="EMBL" id="FIHD01000051">
    <property type="protein sequence ID" value="CYV16706.1"/>
    <property type="molecule type" value="Genomic_DNA"/>
</dbReference>
<proteinExistence type="inferred from homology"/>
<evidence type="ECO:0000313" key="11">
    <source>
        <dbReference type="EMBL" id="CYV16706.1"/>
    </source>
</evidence>
<keyword evidence="6 11" id="KW-0378">Hydrolase</keyword>
<dbReference type="RefSeq" id="WP_002939496.1">
    <property type="nucleotide sequence ID" value="NZ_CEDT01000027.1"/>
</dbReference>
<dbReference type="InterPro" id="IPR004124">
    <property type="entry name" value="Glyco_hydro_33_N"/>
</dbReference>
<accession>A0A116L0Q0</accession>
<gene>
    <name evidence="11" type="primary">nanB</name>
    <name evidence="11" type="ORF">ERS132416_02136</name>
    <name evidence="12" type="ORF">I5V48_06160</name>
</gene>
<dbReference type="InterPro" id="IPR026856">
    <property type="entry name" value="Sialidase_fam"/>
</dbReference>
<dbReference type="InterPro" id="IPR023364">
    <property type="entry name" value="Trans_sialidase_dom3"/>
</dbReference>
<dbReference type="SUPFAM" id="SSF50939">
    <property type="entry name" value="Sialidases"/>
    <property type="match status" value="1"/>
</dbReference>
<evidence type="ECO:0000256" key="4">
    <source>
        <dbReference type="ARBA" id="ARBA00022729"/>
    </source>
</evidence>
<reference evidence="11 13" key="1">
    <citation type="submission" date="2016-02" db="EMBL/GenBank/DDBJ databases">
        <authorList>
            <consortium name="Pathogen Informatics"/>
        </authorList>
    </citation>
    <scope>NUCLEOTIDE SEQUENCE [LARGE SCALE GENOMIC DNA]</scope>
    <source>
        <strain evidence="11 13">LSS54</strain>
    </source>
</reference>
<dbReference type="GO" id="GO:0005737">
    <property type="term" value="C:cytoplasm"/>
    <property type="evidence" value="ECO:0007669"/>
    <property type="project" value="TreeGrafter"/>
</dbReference>
<evidence type="ECO:0000256" key="7">
    <source>
        <dbReference type="ARBA" id="ARBA00023295"/>
    </source>
</evidence>
<keyword evidence="5" id="KW-0677">Repeat</keyword>
<dbReference type="Proteomes" id="UP000073494">
    <property type="component" value="Unassembled WGS sequence"/>
</dbReference>
<dbReference type="InterPro" id="IPR011040">
    <property type="entry name" value="Sialidase"/>
</dbReference>
<evidence type="ECO:0000313" key="12">
    <source>
        <dbReference type="EMBL" id="QPO25598.1"/>
    </source>
</evidence>
<keyword evidence="7 11" id="KW-0326">Glycosidase</keyword>
<dbReference type="EMBL" id="CP065430">
    <property type="protein sequence ID" value="QPO25598.1"/>
    <property type="molecule type" value="Genomic_DNA"/>
</dbReference>
<evidence type="ECO:0000256" key="8">
    <source>
        <dbReference type="SAM" id="SignalP"/>
    </source>
</evidence>
<dbReference type="Pfam" id="PF02973">
    <property type="entry name" value="Sialidase"/>
    <property type="match status" value="1"/>
</dbReference>
<evidence type="ECO:0000313" key="14">
    <source>
        <dbReference type="Proteomes" id="UP000594569"/>
    </source>
</evidence>
<comment type="catalytic activity">
    <reaction evidence="1">
        <text>Hydrolysis of alpha-(2-&gt;3)-, alpha-(2-&gt;6)-, alpha-(2-&gt;8)- glycosidic linkages of terminal sialic acid residues in oligosaccharides, glycoproteins, glycolipids, colominic acid and synthetic substrates.</text>
        <dbReference type="EC" id="3.2.1.18"/>
    </reaction>
</comment>
<dbReference type="CDD" id="cd15482">
    <property type="entry name" value="Sialidase_non-viral"/>
    <property type="match status" value="1"/>
</dbReference>
<evidence type="ECO:0000256" key="2">
    <source>
        <dbReference type="ARBA" id="ARBA00009348"/>
    </source>
</evidence>
<evidence type="ECO:0000256" key="1">
    <source>
        <dbReference type="ARBA" id="ARBA00000427"/>
    </source>
</evidence>
<evidence type="ECO:0000256" key="5">
    <source>
        <dbReference type="ARBA" id="ARBA00022737"/>
    </source>
</evidence>